<reference evidence="6 7" key="1">
    <citation type="submission" date="2020-07" db="EMBL/GenBank/DDBJ databases">
        <title>Description of Limosilactobacillus balticus sp. nov., Limosilactobacillus agrestis sp. nov., Limosilactobacillus albertensis sp. nov., Limosilactobacillus rudii sp. nov., Limosilactobacillus fastidiosus sp. nov., five novel Limosilactobacillus species isolated from the vertebrate gastrointestinal tract, and proposal of 6 subspecies of Limosilactobacillus reuteri adapted to the gastrointestinal tract of specific vertebrate hosts.</title>
        <authorList>
            <person name="Li F."/>
            <person name="Cheng C."/>
            <person name="Zheng J."/>
            <person name="Quevedo R.M."/>
            <person name="Li J."/>
            <person name="Roos S."/>
            <person name="Gaenzle M.G."/>
            <person name="Walter J."/>
        </authorList>
    </citation>
    <scope>NUCLEOTIDE SEQUENCE [LARGE SCALE GENOMIC DNA]</scope>
    <source>
        <strain evidence="6 7">STM2_1</strain>
    </source>
</reference>
<dbReference type="PANTHER" id="PTHR32114:SF2">
    <property type="entry name" value="ABC TRANSPORTER ABCH.3"/>
    <property type="match status" value="1"/>
</dbReference>
<dbReference type="InterPro" id="IPR038729">
    <property type="entry name" value="Rad50/SbcC_AAA"/>
</dbReference>
<feature type="coiled-coil region" evidence="4">
    <location>
        <begin position="229"/>
        <end position="358"/>
    </location>
</feature>
<dbReference type="PANTHER" id="PTHR32114">
    <property type="entry name" value="ABC TRANSPORTER ABCH.3"/>
    <property type="match status" value="1"/>
</dbReference>
<dbReference type="Pfam" id="PF13558">
    <property type="entry name" value="SbcC_Walker_B"/>
    <property type="match status" value="1"/>
</dbReference>
<evidence type="ECO:0000256" key="2">
    <source>
        <dbReference type="ARBA" id="ARBA00011322"/>
    </source>
</evidence>
<dbReference type="SUPFAM" id="SSF52540">
    <property type="entry name" value="P-loop containing nucleoside triphosphate hydrolases"/>
    <property type="match status" value="1"/>
</dbReference>
<evidence type="ECO:0000256" key="3">
    <source>
        <dbReference type="ARBA" id="ARBA00013368"/>
    </source>
</evidence>
<evidence type="ECO:0000313" key="7">
    <source>
        <dbReference type="Proteomes" id="UP000517106"/>
    </source>
</evidence>
<comment type="caution">
    <text evidence="6">The sequence shown here is derived from an EMBL/GenBank/DDBJ whole genome shotgun (WGS) entry which is preliminary data.</text>
</comment>
<comment type="similarity">
    <text evidence="1">Belongs to the SMC family. SbcC subfamily.</text>
</comment>
<proteinExistence type="inferred from homology"/>
<accession>A0A7W3YMN5</accession>
<keyword evidence="7" id="KW-1185">Reference proteome</keyword>
<dbReference type="Pfam" id="PF13476">
    <property type="entry name" value="AAA_23"/>
    <property type="match status" value="1"/>
</dbReference>
<feature type="domain" description="Rad50/SbcC-type AAA" evidence="5">
    <location>
        <begin position="6"/>
        <end position="216"/>
    </location>
</feature>
<evidence type="ECO:0000313" key="6">
    <source>
        <dbReference type="EMBL" id="MBB1097649.1"/>
    </source>
</evidence>
<name>A0A7W3YMN5_9LACO</name>
<evidence type="ECO:0000256" key="1">
    <source>
        <dbReference type="ARBA" id="ARBA00006930"/>
    </source>
</evidence>
<organism evidence="6 7">
    <name type="scientific">Limosilactobacillus rudii</name>
    <dbReference type="NCBI Taxonomy" id="2759755"/>
    <lineage>
        <taxon>Bacteria</taxon>
        <taxon>Bacillati</taxon>
        <taxon>Bacillota</taxon>
        <taxon>Bacilli</taxon>
        <taxon>Lactobacillales</taxon>
        <taxon>Lactobacillaceae</taxon>
        <taxon>Limosilactobacillus</taxon>
    </lineage>
</organism>
<evidence type="ECO:0000259" key="5">
    <source>
        <dbReference type="Pfam" id="PF13476"/>
    </source>
</evidence>
<feature type="coiled-coil region" evidence="4">
    <location>
        <begin position="765"/>
        <end position="835"/>
    </location>
</feature>
<dbReference type="RefSeq" id="WP_182596388.1">
    <property type="nucleotide sequence ID" value="NZ_JACIVA010000047.1"/>
</dbReference>
<dbReference type="GO" id="GO:0016887">
    <property type="term" value="F:ATP hydrolysis activity"/>
    <property type="evidence" value="ECO:0007669"/>
    <property type="project" value="InterPro"/>
</dbReference>
<dbReference type="InterPro" id="IPR027417">
    <property type="entry name" value="P-loop_NTPase"/>
</dbReference>
<dbReference type="Gene3D" id="3.40.50.300">
    <property type="entry name" value="P-loop containing nucleotide triphosphate hydrolases"/>
    <property type="match status" value="2"/>
</dbReference>
<protein>
    <recommendedName>
        <fullName evidence="3">Nuclease SbcCD subunit C</fullName>
    </recommendedName>
</protein>
<comment type="subunit">
    <text evidence="2">Heterodimer of SbcC and SbcD.</text>
</comment>
<dbReference type="GO" id="GO:0006302">
    <property type="term" value="P:double-strand break repair"/>
    <property type="evidence" value="ECO:0007669"/>
    <property type="project" value="InterPro"/>
</dbReference>
<dbReference type="Proteomes" id="UP000517106">
    <property type="component" value="Unassembled WGS sequence"/>
</dbReference>
<dbReference type="AlphaFoldDB" id="A0A7W3YMN5"/>
<sequence length="1033" mass="118082">MRPLNIELQYFGPYEHETIDFTQFRKQSLFLVAGNTGAGKTTIFDAMCYALFGQTTNDRDRSATALRSDFAPADRETFVKFTFVHQNITYQIMRRPKQVLRGRQGNLVEHNQAVDLIYPLDNQDPNEITKIREADTFITDLLNLTRDQFKQIVLLPQGKFRQFLDSDSNTKEALLRDLFNTAQYEQWTQRLKEGLRDRKKELGDQQTKVQSLKETINAVDSQLPVSEWLKAATEVLDTLTSKLQGLREQEAKQQELVSQLDNKLHTQQELTANLTALKETESAITKLAAKKEEISKDKAELTAIEWYQNQRPDYQRWQDGENNLQTLKQELAELTQTLAHHRQMYHTVNDEYQQLKDRQSSIDHIQEKAMDLRKQLPLFAKRDSLTKKIGELQESLTNKKTIQAGNHTNMTAWQQRLAELTVKINQNADLATRRVDLVKRQNEQEKLMQTGDALVELLNKVTKDKAYQQELTVALKEAQSIANSADNHLVELNDMFARHQIALLAQKLKPGSPCPVCGAVDHPCPAHLQDSTKIVSEEEVKTATAKAQANHANVTRIQEQLKQVTNRITELTTQIDASKEKVAQLMGETKLTEDWQQQISSRAEQLLQSAKRIAQIEKDVQKWQKESDELQHLITTKQDEFSQFDEQIAQLNQQLVTQRAILAENEESLPQNIADEQAATDQINAYKEEVDQYNQNMATLQEKLQTAKQNIAITHSHLDQTNKDITNQQEEQAHRHDHLEKTLTEYNGDFTWEFWQKAEKMLPQLVLLRDKVTEYERQVRDNQQEQQRLIKLINGQVTPNIKATKDELAAAKQQVSQYQQEIGQVTANARQLQTTTEKVTNLLAKTNDLDKKINELQTLTDVVSGNTENHVSLERYVLQAYFQDVLIAANVQLARLTNGRYQFELSTENHGAGTKWSGLEVNVYDDNAGRTRSARTLSGGESFMASLALALALCQIIQEQNGGINIDALFIDEGFGSLDQQALTDALHALQELEGHRMIGIISHVTELEEQIPDQLIVNSINGRSRVSYQHEI</sequence>
<feature type="coiled-coil region" evidence="4">
    <location>
        <begin position="554"/>
        <end position="710"/>
    </location>
</feature>
<dbReference type="Gene3D" id="1.20.5.170">
    <property type="match status" value="1"/>
</dbReference>
<keyword evidence="4" id="KW-0175">Coiled coil</keyword>
<evidence type="ECO:0000256" key="4">
    <source>
        <dbReference type="SAM" id="Coils"/>
    </source>
</evidence>
<gene>
    <name evidence="6" type="ORF">H5S09_06805</name>
</gene>
<dbReference type="EMBL" id="JACIVA010000047">
    <property type="protein sequence ID" value="MBB1097649.1"/>
    <property type="molecule type" value="Genomic_DNA"/>
</dbReference>